<organism evidence="2 3">
    <name type="scientific">Promethearchaeum syntrophicum</name>
    <dbReference type="NCBI Taxonomy" id="2594042"/>
    <lineage>
        <taxon>Archaea</taxon>
        <taxon>Promethearchaeati</taxon>
        <taxon>Promethearchaeota</taxon>
        <taxon>Promethearchaeia</taxon>
        <taxon>Promethearchaeales</taxon>
        <taxon>Promethearchaeaceae</taxon>
        <taxon>Promethearchaeum</taxon>
    </lineage>
</organism>
<keyword evidence="1" id="KW-0812">Transmembrane</keyword>
<gene>
    <name evidence="2" type="ORF">DSAG12_01550</name>
</gene>
<accession>A0A5B9D9G2</accession>
<feature type="transmembrane region" description="Helical" evidence="1">
    <location>
        <begin position="20"/>
        <end position="41"/>
    </location>
</feature>
<dbReference type="KEGG" id="psyt:DSAG12_01550"/>
<reference evidence="2 3" key="2">
    <citation type="journal article" date="2024" name="Int. J. Syst. Evol. Microbiol.">
        <title>Promethearchaeum syntrophicum gen. nov., sp. nov., an anaerobic, obligately syntrophic archaeon, the first isolate of the lineage 'Asgard' archaea, and proposal of the new archaeal phylum Promethearchaeota phyl. nov. and kingdom Promethearchaeati regn. nov.</title>
        <authorList>
            <person name="Imachi H."/>
            <person name="Nobu M.K."/>
            <person name="Kato S."/>
            <person name="Takaki Y."/>
            <person name="Miyazaki M."/>
            <person name="Miyata M."/>
            <person name="Ogawara M."/>
            <person name="Saito Y."/>
            <person name="Sakai S."/>
            <person name="Tahara Y.O."/>
            <person name="Takano Y."/>
            <person name="Tasumi E."/>
            <person name="Uematsu K."/>
            <person name="Yoshimura T."/>
            <person name="Itoh T."/>
            <person name="Ohkuma M."/>
            <person name="Takai K."/>
        </authorList>
    </citation>
    <scope>NUCLEOTIDE SEQUENCE [LARGE SCALE GENOMIC DNA]</scope>
    <source>
        <strain evidence="2 3">MK-D1</strain>
    </source>
</reference>
<protein>
    <submittedName>
        <fullName evidence="2">Uncharacterized protein</fullName>
    </submittedName>
</protein>
<evidence type="ECO:0000313" key="2">
    <source>
        <dbReference type="EMBL" id="QEE15723.1"/>
    </source>
</evidence>
<evidence type="ECO:0000256" key="1">
    <source>
        <dbReference type="SAM" id="Phobius"/>
    </source>
</evidence>
<feature type="transmembrane region" description="Helical" evidence="1">
    <location>
        <begin position="134"/>
        <end position="163"/>
    </location>
</feature>
<keyword evidence="3" id="KW-1185">Reference proteome</keyword>
<dbReference type="RefSeq" id="WP_147662624.1">
    <property type="nucleotide sequence ID" value="NZ_CP042905.2"/>
</dbReference>
<feature type="transmembrane region" description="Helical" evidence="1">
    <location>
        <begin position="101"/>
        <end position="122"/>
    </location>
</feature>
<feature type="transmembrane region" description="Helical" evidence="1">
    <location>
        <begin position="175"/>
        <end position="194"/>
    </location>
</feature>
<dbReference type="EMBL" id="CP042905">
    <property type="protein sequence ID" value="QEE15723.1"/>
    <property type="molecule type" value="Genomic_DNA"/>
</dbReference>
<feature type="transmembrane region" description="Helical" evidence="1">
    <location>
        <begin position="200"/>
        <end position="219"/>
    </location>
</feature>
<dbReference type="GeneID" id="41329544"/>
<proteinExistence type="predicted"/>
<sequence>MKITDFFVGRYDNKFWKRLCLILIAEFLGTLLIAWALRPIWLEASWKYVPFTQYISTLGAGRLEGNIGAWIFLIGFCLFPIIGTAWNFYLFQQFKKVSKTFAFILWIVFEFSLINVAFVGIFDGLWPNPELSGFMHWFGATFSFLGHVVSATLVFLGITIIYLRTPKINRTMKHPFYFSLVIVELIGVYLLFRTFGGPTWQWLIMLSLNIFLLASSLLFPEDIKQGEQ</sequence>
<keyword evidence="1" id="KW-1133">Transmembrane helix</keyword>
<name>A0A5B9D9G2_9ARCH</name>
<feature type="transmembrane region" description="Helical" evidence="1">
    <location>
        <begin position="67"/>
        <end position="89"/>
    </location>
</feature>
<dbReference type="Proteomes" id="UP000321408">
    <property type="component" value="Chromosome"/>
</dbReference>
<keyword evidence="1" id="KW-0472">Membrane</keyword>
<evidence type="ECO:0000313" key="3">
    <source>
        <dbReference type="Proteomes" id="UP000321408"/>
    </source>
</evidence>
<reference evidence="2 3" key="1">
    <citation type="journal article" date="2020" name="Nature">
        <title>Isolation of an archaeon at the prokaryote-eukaryote interface.</title>
        <authorList>
            <person name="Imachi H."/>
            <person name="Nobu M.K."/>
            <person name="Nakahara N."/>
            <person name="Morono Y."/>
            <person name="Ogawara M."/>
            <person name="Takaki Y."/>
            <person name="Takano Y."/>
            <person name="Uematsu K."/>
            <person name="Ikuta T."/>
            <person name="Ito M."/>
            <person name="Matsui Y."/>
            <person name="Miyazaki M."/>
            <person name="Murata K."/>
            <person name="Saito Y."/>
            <person name="Sakai S."/>
            <person name="Song C."/>
            <person name="Tasumi E."/>
            <person name="Yamanaka Y."/>
            <person name="Yamaguchi T."/>
            <person name="Kamagata Y."/>
            <person name="Tamaki H."/>
            <person name="Takai K."/>
        </authorList>
    </citation>
    <scope>NUCLEOTIDE SEQUENCE [LARGE SCALE GENOMIC DNA]</scope>
    <source>
        <strain evidence="2 3">MK-D1</strain>
    </source>
</reference>
<dbReference type="AlphaFoldDB" id="A0A5B9D9G2"/>